<keyword evidence="1" id="KW-0472">Membrane</keyword>
<dbReference type="PANTHER" id="PTHR46825:SF15">
    <property type="entry name" value="BETA-LACTAMASE-RELATED DOMAIN-CONTAINING PROTEIN"/>
    <property type="match status" value="1"/>
</dbReference>
<comment type="caution">
    <text evidence="4">The sequence shown here is derived from an EMBL/GenBank/DDBJ whole genome shotgun (WGS) entry which is preliminary data.</text>
</comment>
<keyword evidence="1" id="KW-1133">Transmembrane helix</keyword>
<feature type="chain" id="PRO_5019213178" description="Beta-lactamase-related domain-containing protein" evidence="2">
    <location>
        <begin position="24"/>
        <end position="607"/>
    </location>
</feature>
<feature type="signal peptide" evidence="2">
    <location>
        <begin position="1"/>
        <end position="23"/>
    </location>
</feature>
<feature type="domain" description="Beta-lactamase-related" evidence="3">
    <location>
        <begin position="35"/>
        <end position="366"/>
    </location>
</feature>
<dbReference type="PANTHER" id="PTHR46825">
    <property type="entry name" value="D-ALANYL-D-ALANINE-CARBOXYPEPTIDASE/ENDOPEPTIDASE AMPH"/>
    <property type="match status" value="1"/>
</dbReference>
<sequence>MGFRQSAVLAALCIALFTVLTNGVDLTREQKDELDNIAREIEEHTNTPGFSLYILDREKAITHRYTQEGPTFCVGDGTRAFSAVLLGILIDNNENVTWDTPIEEILDTRTYLPDMYRTKNLNLRDIFSMRSGLSGMDIVPFAQPYDQEQLIKKLRYAPVVANFREKYIHNDVLFSLVDKVSEKLGGASWHDLMRQYIIDPLGMVDTFFAGDSDFVKSLRSGKSMTPMVQFRNDDHRLEMKVYDGLEMVASGTSLCTSATDMYRWFLFLSDGGAIADRATSRRIQIIKTETLEMLYQGILPRGLDGNPSTEGYRVPNINTSYTRTMNSMGFINGNYDGDEFVSQDGSLPGYQTLATYIPAKKTGVFVGILGDERPTNFAAKVLMNIAALDIMKGGKSWVTRNNVRPLIAHLVKLHTKPNTIRPGLSRQIPNERDLKDFVNTYENYAFGKVEVKYNATGKGELTLHYGTIDYDLKPTNQNDTFKMIVSSGPMWFSTNADWYHDTNNLYAVFAASHVRVDEDGNEVDHYEDEDDENVHFADWVMNVTIAGFDSQTDPVFARRSRNLRPPYYETERRHDMKCSAPRSLLSSPAIFVLWAGALLSCVAILFI</sequence>
<dbReference type="Gene3D" id="3.40.710.10">
    <property type="entry name" value="DD-peptidase/beta-lactamase superfamily"/>
    <property type="match status" value="1"/>
</dbReference>
<organism evidence="4 5">
    <name type="scientific">Elysia chlorotica</name>
    <name type="common">Eastern emerald elysia</name>
    <name type="synonym">Sea slug</name>
    <dbReference type="NCBI Taxonomy" id="188477"/>
    <lineage>
        <taxon>Eukaryota</taxon>
        <taxon>Metazoa</taxon>
        <taxon>Spiralia</taxon>
        <taxon>Lophotrochozoa</taxon>
        <taxon>Mollusca</taxon>
        <taxon>Gastropoda</taxon>
        <taxon>Heterobranchia</taxon>
        <taxon>Euthyneura</taxon>
        <taxon>Panpulmonata</taxon>
        <taxon>Sacoglossa</taxon>
        <taxon>Placobranchoidea</taxon>
        <taxon>Plakobranchidae</taxon>
        <taxon>Elysia</taxon>
    </lineage>
</organism>
<keyword evidence="5" id="KW-1185">Reference proteome</keyword>
<reference evidence="4 5" key="1">
    <citation type="submission" date="2019-01" db="EMBL/GenBank/DDBJ databases">
        <title>A draft genome assembly of the solar-powered sea slug Elysia chlorotica.</title>
        <authorList>
            <person name="Cai H."/>
            <person name="Li Q."/>
            <person name="Fang X."/>
            <person name="Li J."/>
            <person name="Curtis N.E."/>
            <person name="Altenburger A."/>
            <person name="Shibata T."/>
            <person name="Feng M."/>
            <person name="Maeda T."/>
            <person name="Schwartz J.A."/>
            <person name="Shigenobu S."/>
            <person name="Lundholm N."/>
            <person name="Nishiyama T."/>
            <person name="Yang H."/>
            <person name="Hasebe M."/>
            <person name="Li S."/>
            <person name="Pierce S.K."/>
            <person name="Wang J."/>
        </authorList>
    </citation>
    <scope>NUCLEOTIDE SEQUENCE [LARGE SCALE GENOMIC DNA]</scope>
    <source>
        <strain evidence="4">EC2010</strain>
        <tissue evidence="4">Whole organism of an adult</tissue>
    </source>
</reference>
<evidence type="ECO:0000256" key="1">
    <source>
        <dbReference type="SAM" id="Phobius"/>
    </source>
</evidence>
<accession>A0A433U287</accession>
<keyword evidence="1" id="KW-0812">Transmembrane</keyword>
<dbReference type="STRING" id="188477.A0A433U287"/>
<dbReference type="EMBL" id="RQTK01000096">
    <property type="protein sequence ID" value="RUS87941.1"/>
    <property type="molecule type" value="Genomic_DNA"/>
</dbReference>
<keyword evidence="2" id="KW-0732">Signal</keyword>
<dbReference type="Pfam" id="PF00144">
    <property type="entry name" value="Beta-lactamase"/>
    <property type="match status" value="1"/>
</dbReference>
<dbReference type="SUPFAM" id="SSF56601">
    <property type="entry name" value="beta-lactamase/transpeptidase-like"/>
    <property type="match status" value="1"/>
</dbReference>
<evidence type="ECO:0000313" key="4">
    <source>
        <dbReference type="EMBL" id="RUS87941.1"/>
    </source>
</evidence>
<name>A0A433U287_ELYCH</name>
<dbReference type="InterPro" id="IPR001466">
    <property type="entry name" value="Beta-lactam-related"/>
</dbReference>
<gene>
    <name evidence="4" type="ORF">EGW08_004296</name>
</gene>
<proteinExistence type="predicted"/>
<dbReference type="Proteomes" id="UP000271974">
    <property type="component" value="Unassembled WGS sequence"/>
</dbReference>
<evidence type="ECO:0000256" key="2">
    <source>
        <dbReference type="SAM" id="SignalP"/>
    </source>
</evidence>
<evidence type="ECO:0000259" key="3">
    <source>
        <dbReference type="Pfam" id="PF00144"/>
    </source>
</evidence>
<dbReference type="InterPro" id="IPR012338">
    <property type="entry name" value="Beta-lactam/transpept-like"/>
</dbReference>
<protein>
    <recommendedName>
        <fullName evidence="3">Beta-lactamase-related domain-containing protein</fullName>
    </recommendedName>
</protein>
<dbReference type="OrthoDB" id="5946976at2759"/>
<dbReference type="InterPro" id="IPR050491">
    <property type="entry name" value="AmpC-like"/>
</dbReference>
<dbReference type="AlphaFoldDB" id="A0A433U287"/>
<evidence type="ECO:0000313" key="5">
    <source>
        <dbReference type="Proteomes" id="UP000271974"/>
    </source>
</evidence>
<feature type="transmembrane region" description="Helical" evidence="1">
    <location>
        <begin position="584"/>
        <end position="606"/>
    </location>
</feature>